<dbReference type="InParanoid" id="E3LF32"/>
<dbReference type="PANTHER" id="PTHR21503:SF8">
    <property type="entry name" value="F-BOX ASSOCIATED DOMAIN-CONTAINING PROTEIN-RELATED"/>
    <property type="match status" value="1"/>
</dbReference>
<evidence type="ECO:0008006" key="3">
    <source>
        <dbReference type="Google" id="ProtNLM"/>
    </source>
</evidence>
<evidence type="ECO:0000313" key="1">
    <source>
        <dbReference type="EMBL" id="EFO86167.1"/>
    </source>
</evidence>
<keyword evidence="2" id="KW-1185">Reference proteome</keyword>
<protein>
    <recommendedName>
        <fullName evidence="3">F-box domain-containing protein</fullName>
    </recommendedName>
</protein>
<dbReference type="PANTHER" id="PTHR21503">
    <property type="entry name" value="F-BOX-CONTAINING HYPOTHETICAL PROTEIN C.ELEGANS"/>
    <property type="match status" value="1"/>
</dbReference>
<dbReference type="Proteomes" id="UP000008281">
    <property type="component" value="Unassembled WGS sequence"/>
</dbReference>
<dbReference type="HOGENOM" id="CLU_052088_1_0_1"/>
<accession>E3LF32</accession>
<evidence type="ECO:0000313" key="2">
    <source>
        <dbReference type="Proteomes" id="UP000008281"/>
    </source>
</evidence>
<dbReference type="eggNOG" id="ENOG502TJUY">
    <property type="taxonomic scope" value="Eukaryota"/>
</dbReference>
<organism evidence="2">
    <name type="scientific">Caenorhabditis remanei</name>
    <name type="common">Caenorhabditis vulgaris</name>
    <dbReference type="NCBI Taxonomy" id="31234"/>
    <lineage>
        <taxon>Eukaryota</taxon>
        <taxon>Metazoa</taxon>
        <taxon>Ecdysozoa</taxon>
        <taxon>Nematoda</taxon>
        <taxon>Chromadorea</taxon>
        <taxon>Rhabditida</taxon>
        <taxon>Rhabditina</taxon>
        <taxon>Rhabditomorpha</taxon>
        <taxon>Rhabditoidea</taxon>
        <taxon>Rhabditidae</taxon>
        <taxon>Peloderinae</taxon>
        <taxon>Caenorhabditis</taxon>
    </lineage>
</organism>
<gene>
    <name evidence="1" type="ORF">CRE_01714</name>
</gene>
<proteinExistence type="predicted"/>
<dbReference type="AlphaFoldDB" id="E3LF32"/>
<dbReference type="OrthoDB" id="5906958at2759"/>
<name>E3LF32_CAERE</name>
<sequence length="342" mass="40601">MSSLSVFPILKLPILCIESILNQFEVYDKINISLLSKKCHWILKRLTKPTLWCLKVQIKKNYAEVIFVLKTNQNYGSWIFDFGELEKLTPIQHTINGCNMDYGEHLRFYPFRFTDPQQTLKSAISYFMDLFNIHVRRVNIAPDEFPNTRKFIFPGCNQCEKVRITGNIPIKTYMLKHFLESFKITECLSFNIPFESDFYLDPIHFAKDEIHFLNSSSNWITRDVFFNLKNQRIQMYDCDISKVNVKDFELFVDRWYHSNDTEFEILVMMWNVFPGILDIERFNPMPWDKNKRSKSIIVHPDFEIDCSEGMDIERSDGSLATVSKRINNMILFYVWNGPKTCF</sequence>
<dbReference type="OMA" id="WKRINIY"/>
<dbReference type="EMBL" id="DS268408">
    <property type="protein sequence ID" value="EFO86167.1"/>
    <property type="molecule type" value="Genomic_DNA"/>
</dbReference>
<reference evidence="1" key="1">
    <citation type="submission" date="2007-07" db="EMBL/GenBank/DDBJ databases">
        <title>PCAP assembly of the Caenorhabditis remanei genome.</title>
        <authorList>
            <consortium name="The Caenorhabditis remanei Sequencing Consortium"/>
            <person name="Wilson R.K."/>
        </authorList>
    </citation>
    <scope>NUCLEOTIDE SEQUENCE [LARGE SCALE GENOMIC DNA]</scope>
    <source>
        <strain evidence="1">PB4641</strain>
    </source>
</reference>